<dbReference type="AlphaFoldDB" id="A0A5C3ERC6"/>
<evidence type="ECO:0000256" key="2">
    <source>
        <dbReference type="SAM" id="SignalP"/>
    </source>
</evidence>
<organism evidence="3 4">
    <name type="scientific">Pseudozyma flocculosa</name>
    <dbReference type="NCBI Taxonomy" id="84751"/>
    <lineage>
        <taxon>Eukaryota</taxon>
        <taxon>Fungi</taxon>
        <taxon>Dikarya</taxon>
        <taxon>Basidiomycota</taxon>
        <taxon>Ustilaginomycotina</taxon>
        <taxon>Ustilaginomycetes</taxon>
        <taxon>Ustilaginales</taxon>
        <taxon>Ustilaginaceae</taxon>
        <taxon>Pseudozyma</taxon>
    </lineage>
</organism>
<sequence length="399" mass="42279">MRLSSTTILLVLSAVLIVTTFDPLPVEAAPIPTPSPQLESGIASRVGDAFGGLVAKAKNVLPGKVTKQPFEQAASRGATIVPAPAAEQALSRTASEEGFHTPAGSLSPSGSGRFAGAADQVRAEGARERLDGVVGKDLQTGSASTFSPSSSSSSSSTPLSPGSAAVHAGEDDEWEKWVAQVEAKRKGRAQVDRLVFEPDMAGPRLRPYSPAKNVEPMSAVDEAGPSLRTRIAANLKRFGNYLRAAPGDLRASWANFRRPAQSTGTGIGAGETEGLQRASAASRQPSRLRQALANGSEWIRSKTTSAGTRLGNMRDKAAVSASRYASYVRSKLMPKLKTDSPTSRPAPVEWPGRSMEENFGISRNEPAQMPADDAKSIRDAHRQALLDMERKRLAQEQEA</sequence>
<protein>
    <submittedName>
        <fullName evidence="3">Uncharacterized protein</fullName>
    </submittedName>
</protein>
<gene>
    <name evidence="3" type="ORF">PSFLO_00239</name>
</gene>
<feature type="region of interest" description="Disordered" evidence="1">
    <location>
        <begin position="260"/>
        <end position="286"/>
    </location>
</feature>
<dbReference type="Proteomes" id="UP000323386">
    <property type="component" value="Unassembled WGS sequence"/>
</dbReference>
<evidence type="ECO:0000313" key="4">
    <source>
        <dbReference type="Proteomes" id="UP000323386"/>
    </source>
</evidence>
<feature type="compositionally biased region" description="Basic and acidic residues" evidence="1">
    <location>
        <begin position="121"/>
        <end position="131"/>
    </location>
</feature>
<proteinExistence type="predicted"/>
<reference evidence="3 4" key="1">
    <citation type="submission" date="2018-03" db="EMBL/GenBank/DDBJ databases">
        <authorList>
            <person name="Guldener U."/>
        </authorList>
    </citation>
    <scope>NUCLEOTIDE SEQUENCE [LARGE SCALE GENOMIC DNA]</scope>
    <source>
        <strain evidence="3 4">DAOM196992</strain>
    </source>
</reference>
<feature type="compositionally biased region" description="Low complexity" evidence="1">
    <location>
        <begin position="140"/>
        <end position="165"/>
    </location>
</feature>
<keyword evidence="4" id="KW-1185">Reference proteome</keyword>
<feature type="region of interest" description="Disordered" evidence="1">
    <location>
        <begin position="88"/>
        <end position="171"/>
    </location>
</feature>
<accession>A0A5C3ERC6</accession>
<keyword evidence="2" id="KW-0732">Signal</keyword>
<evidence type="ECO:0000313" key="3">
    <source>
        <dbReference type="EMBL" id="SPO34768.1"/>
    </source>
</evidence>
<evidence type="ECO:0000256" key="1">
    <source>
        <dbReference type="SAM" id="MobiDB-lite"/>
    </source>
</evidence>
<feature type="signal peptide" evidence="2">
    <location>
        <begin position="1"/>
        <end position="28"/>
    </location>
</feature>
<feature type="chain" id="PRO_5023143951" evidence="2">
    <location>
        <begin position="29"/>
        <end position="399"/>
    </location>
</feature>
<dbReference type="EMBL" id="OOIP01000001">
    <property type="protein sequence ID" value="SPO34768.1"/>
    <property type="molecule type" value="Genomic_DNA"/>
</dbReference>
<name>A0A5C3ERC6_9BASI</name>
<feature type="region of interest" description="Disordered" evidence="1">
    <location>
        <begin position="335"/>
        <end position="379"/>
    </location>
</feature>